<proteinExistence type="predicted"/>
<keyword evidence="1" id="KW-0677">Repeat</keyword>
<dbReference type="AlphaFoldDB" id="A0A811MBG0"/>
<evidence type="ECO:0008006" key="6">
    <source>
        <dbReference type="Google" id="ProtNLM"/>
    </source>
</evidence>
<dbReference type="PANTHER" id="PTHR47926:SF436">
    <property type="entry name" value="PENTATRICOPEPTIDE REPEAT-CONTAINING PROTEIN ELI1, CHLOROPLASTIC-LIKE ISOFORM X2"/>
    <property type="match status" value="1"/>
</dbReference>
<dbReference type="OrthoDB" id="185373at2759"/>
<keyword evidence="2" id="KW-0809">Transit peptide</keyword>
<sequence length="128" mass="14211">MRRAGAAPDASTFTFVLKSCSRCHSPGRLPSDLHAQAFKHGCLGARSEHAHVQNALLHEYASRSAVDDARRVFDEMPVRDVVSFSGLLTARLKNNQLDSARMVFDQMPHRDVVSWTAMISAYARASRL</sequence>
<dbReference type="GO" id="GO:0009451">
    <property type="term" value="P:RNA modification"/>
    <property type="evidence" value="ECO:0007669"/>
    <property type="project" value="InterPro"/>
</dbReference>
<comment type="caution">
    <text evidence="4">The sequence shown here is derived from an EMBL/GenBank/DDBJ whole genome shotgun (WGS) entry which is preliminary data.</text>
</comment>
<dbReference type="InterPro" id="IPR046960">
    <property type="entry name" value="PPR_At4g14850-like_plant"/>
</dbReference>
<protein>
    <recommendedName>
        <fullName evidence="6">Pentatricopeptide repeat-containing protein</fullName>
    </recommendedName>
</protein>
<dbReference type="Pfam" id="PF01535">
    <property type="entry name" value="PPR"/>
    <property type="match status" value="3"/>
</dbReference>
<dbReference type="GO" id="GO:0003723">
    <property type="term" value="F:RNA binding"/>
    <property type="evidence" value="ECO:0007669"/>
    <property type="project" value="InterPro"/>
</dbReference>
<dbReference type="PROSITE" id="PS51375">
    <property type="entry name" value="PPR"/>
    <property type="match status" value="1"/>
</dbReference>
<dbReference type="Gene3D" id="1.25.40.10">
    <property type="entry name" value="Tetratricopeptide repeat domain"/>
    <property type="match status" value="1"/>
</dbReference>
<organism evidence="4 5">
    <name type="scientific">Miscanthus lutarioriparius</name>
    <dbReference type="NCBI Taxonomy" id="422564"/>
    <lineage>
        <taxon>Eukaryota</taxon>
        <taxon>Viridiplantae</taxon>
        <taxon>Streptophyta</taxon>
        <taxon>Embryophyta</taxon>
        <taxon>Tracheophyta</taxon>
        <taxon>Spermatophyta</taxon>
        <taxon>Magnoliopsida</taxon>
        <taxon>Liliopsida</taxon>
        <taxon>Poales</taxon>
        <taxon>Poaceae</taxon>
        <taxon>PACMAD clade</taxon>
        <taxon>Panicoideae</taxon>
        <taxon>Andropogonodae</taxon>
        <taxon>Andropogoneae</taxon>
        <taxon>Saccharinae</taxon>
        <taxon>Miscanthus</taxon>
    </lineage>
</organism>
<reference evidence="4" key="1">
    <citation type="submission" date="2020-10" db="EMBL/GenBank/DDBJ databases">
        <authorList>
            <person name="Han B."/>
            <person name="Lu T."/>
            <person name="Zhao Q."/>
            <person name="Huang X."/>
            <person name="Zhao Y."/>
        </authorList>
    </citation>
    <scope>NUCLEOTIDE SEQUENCE</scope>
</reference>
<evidence type="ECO:0000256" key="1">
    <source>
        <dbReference type="ARBA" id="ARBA00022737"/>
    </source>
</evidence>
<accession>A0A811MBG0</accession>
<keyword evidence="5" id="KW-1185">Reference proteome</keyword>
<evidence type="ECO:0000256" key="3">
    <source>
        <dbReference type="PROSITE-ProRule" id="PRU00708"/>
    </source>
</evidence>
<evidence type="ECO:0000256" key="2">
    <source>
        <dbReference type="ARBA" id="ARBA00022946"/>
    </source>
</evidence>
<evidence type="ECO:0000313" key="5">
    <source>
        <dbReference type="Proteomes" id="UP000604825"/>
    </source>
</evidence>
<dbReference type="Proteomes" id="UP000604825">
    <property type="component" value="Unassembled WGS sequence"/>
</dbReference>
<dbReference type="PANTHER" id="PTHR47926">
    <property type="entry name" value="PENTATRICOPEPTIDE REPEAT-CONTAINING PROTEIN"/>
    <property type="match status" value="1"/>
</dbReference>
<dbReference type="EMBL" id="CAJGYO010000001">
    <property type="protein sequence ID" value="CAD6202239.1"/>
    <property type="molecule type" value="Genomic_DNA"/>
</dbReference>
<dbReference type="InterPro" id="IPR002885">
    <property type="entry name" value="PPR_rpt"/>
</dbReference>
<dbReference type="InterPro" id="IPR011990">
    <property type="entry name" value="TPR-like_helical_dom_sf"/>
</dbReference>
<gene>
    <name evidence="4" type="ORF">NCGR_LOCUS528</name>
</gene>
<feature type="repeat" description="PPR" evidence="3">
    <location>
        <begin position="80"/>
        <end position="114"/>
    </location>
</feature>
<evidence type="ECO:0000313" key="4">
    <source>
        <dbReference type="EMBL" id="CAD6202239.1"/>
    </source>
</evidence>
<name>A0A811MBG0_9POAL</name>